<gene>
    <name evidence="1" type="ORF">NCTC10783_03389</name>
</gene>
<dbReference type="Proteomes" id="UP000278078">
    <property type="component" value="Chromosome"/>
</dbReference>
<organism evidence="1 2">
    <name type="scientific">Pseudomonas fluorescens</name>
    <dbReference type="NCBI Taxonomy" id="294"/>
    <lineage>
        <taxon>Bacteria</taxon>
        <taxon>Pseudomonadati</taxon>
        <taxon>Pseudomonadota</taxon>
        <taxon>Gammaproteobacteria</taxon>
        <taxon>Pseudomonadales</taxon>
        <taxon>Pseudomonadaceae</taxon>
        <taxon>Pseudomonas</taxon>
    </lineage>
</organism>
<sequence>MNIDDDIYVPRLLAEGHLPEGRTLRDYFIAHAPAEPQGWFQPRMPEEPLKKFGGDNGVEYSTFREAKEAGSNSFTQLNVEETENWKREFDKQRYVQWPLAWADAILEARRAATAGKKTPT</sequence>
<evidence type="ECO:0000313" key="1">
    <source>
        <dbReference type="EMBL" id="VEE47504.1"/>
    </source>
</evidence>
<evidence type="ECO:0000313" key="2">
    <source>
        <dbReference type="Proteomes" id="UP000278078"/>
    </source>
</evidence>
<protein>
    <submittedName>
        <fullName evidence="1">Uncharacterized protein</fullName>
    </submittedName>
</protein>
<dbReference type="EMBL" id="LR134300">
    <property type="protein sequence ID" value="VEE47504.1"/>
    <property type="molecule type" value="Genomic_DNA"/>
</dbReference>
<name>A0A3S4N990_PSEFL</name>
<accession>A0A3S4N990</accession>
<proteinExistence type="predicted"/>
<dbReference type="AlphaFoldDB" id="A0A3S4N990"/>
<reference evidence="1 2" key="1">
    <citation type="submission" date="2018-12" db="EMBL/GenBank/DDBJ databases">
        <authorList>
            <consortium name="Pathogen Informatics"/>
        </authorList>
    </citation>
    <scope>NUCLEOTIDE SEQUENCE [LARGE SCALE GENOMIC DNA]</scope>
    <source>
        <strain evidence="1 2">NCTC10783</strain>
    </source>
</reference>